<dbReference type="InterPro" id="IPR019410">
    <property type="entry name" value="Methyltransf_16"/>
</dbReference>
<dbReference type="Pfam" id="PF10294">
    <property type="entry name" value="Methyltransf_16"/>
    <property type="match status" value="1"/>
</dbReference>
<evidence type="ECO:0000313" key="1">
    <source>
        <dbReference type="EMBL" id="CAL5224792.1"/>
    </source>
</evidence>
<reference evidence="1 2" key="1">
    <citation type="submission" date="2024-06" db="EMBL/GenBank/DDBJ databases">
        <authorList>
            <person name="Kraege A."/>
            <person name="Thomma B."/>
        </authorList>
    </citation>
    <scope>NUCLEOTIDE SEQUENCE [LARGE SCALE GENOMIC DNA]</scope>
</reference>
<accession>A0ABP1G4Q2</accession>
<protein>
    <submittedName>
        <fullName evidence="1">G7536 protein</fullName>
    </submittedName>
</protein>
<comment type="caution">
    <text evidence="1">The sequence shown here is derived from an EMBL/GenBank/DDBJ whole genome shotgun (WGS) entry which is preliminary data.</text>
</comment>
<dbReference type="PANTHER" id="PTHR14614:SF132">
    <property type="entry name" value="PROTEIN-LYSINE METHYLTRANSFERASE C42C1.13"/>
    <property type="match status" value="1"/>
</dbReference>
<dbReference type="PANTHER" id="PTHR14614">
    <property type="entry name" value="HEPATOCELLULAR CARCINOMA-ASSOCIATED ANTIGEN"/>
    <property type="match status" value="1"/>
</dbReference>
<dbReference type="InterPro" id="IPR029063">
    <property type="entry name" value="SAM-dependent_MTases_sf"/>
</dbReference>
<organism evidence="1 2">
    <name type="scientific">Coccomyxa viridis</name>
    <dbReference type="NCBI Taxonomy" id="1274662"/>
    <lineage>
        <taxon>Eukaryota</taxon>
        <taxon>Viridiplantae</taxon>
        <taxon>Chlorophyta</taxon>
        <taxon>core chlorophytes</taxon>
        <taxon>Trebouxiophyceae</taxon>
        <taxon>Trebouxiophyceae incertae sedis</taxon>
        <taxon>Coccomyxaceae</taxon>
        <taxon>Coccomyxa</taxon>
    </lineage>
</organism>
<keyword evidence="2" id="KW-1185">Reference proteome</keyword>
<name>A0ABP1G4Q2_9CHLO</name>
<proteinExistence type="predicted"/>
<sequence length="250" mass="27148">MEIVAEGWEDGVPYKTTLTSVDRWRVQNSDTIIVKVSDTDIRIQQQPRLLDAARAGVGACLWDSSFVLTAFLAGQDPLKWCGAQVMELGAGLGLPGIFVALQGAKVVLTDKGSVIPLLRESVKHNKGAASRRLNVAIEELNWDSASCHERLKELGAIQYDYIIAADCLYTDEGGQTPGINRFIAACAALCTAPHCCCYIALEKRASSVLDAFFSAARASGFTVDNVAPNETMTALRADHVMVLRMQKTER</sequence>
<dbReference type="Proteomes" id="UP001497392">
    <property type="component" value="Unassembled WGS sequence"/>
</dbReference>
<dbReference type="EMBL" id="CAXHTA020000011">
    <property type="protein sequence ID" value="CAL5224792.1"/>
    <property type="molecule type" value="Genomic_DNA"/>
</dbReference>
<evidence type="ECO:0000313" key="2">
    <source>
        <dbReference type="Proteomes" id="UP001497392"/>
    </source>
</evidence>
<dbReference type="Gene3D" id="3.40.50.150">
    <property type="entry name" value="Vaccinia Virus protein VP39"/>
    <property type="match status" value="1"/>
</dbReference>
<dbReference type="SUPFAM" id="SSF53335">
    <property type="entry name" value="S-adenosyl-L-methionine-dependent methyltransferases"/>
    <property type="match status" value="1"/>
</dbReference>
<gene>
    <name evidence="1" type="primary">g7536</name>
    <name evidence="1" type="ORF">VP750_LOCUS6451</name>
</gene>